<evidence type="ECO:0000259" key="19">
    <source>
        <dbReference type="PROSITE" id="PS50042"/>
    </source>
</evidence>
<dbReference type="PROSITE" id="PS00107">
    <property type="entry name" value="PROTEIN_KINASE_ATP"/>
    <property type="match status" value="1"/>
</dbReference>
<dbReference type="Gene3D" id="3.30.200.20">
    <property type="entry name" value="Phosphorylase Kinase, domain 1"/>
    <property type="match status" value="1"/>
</dbReference>
<dbReference type="InterPro" id="IPR002374">
    <property type="entry name" value="cGMP_dep_kinase"/>
</dbReference>
<evidence type="ECO:0000256" key="14">
    <source>
        <dbReference type="PIRNR" id="PIRNR000559"/>
    </source>
</evidence>
<dbReference type="RefSeq" id="XP_017323124.2">
    <property type="nucleotide sequence ID" value="XM_017467635.3"/>
</dbReference>
<evidence type="ECO:0000256" key="1">
    <source>
        <dbReference type="ARBA" id="ARBA00006352"/>
    </source>
</evidence>
<reference evidence="21" key="1">
    <citation type="journal article" date="2016" name="Nat. Commun.">
        <title>The channel catfish genome sequence provides insights into the evolution of scale formation in teleosts.</title>
        <authorList>
            <person name="Liu Z."/>
            <person name="Liu S."/>
            <person name="Yao J."/>
            <person name="Bao L."/>
            <person name="Zhang J."/>
            <person name="Li Y."/>
            <person name="Jiang C."/>
            <person name="Sun L."/>
            <person name="Wang R."/>
            <person name="Zhang Y."/>
            <person name="Zhou T."/>
            <person name="Zeng Q."/>
            <person name="Fu Q."/>
            <person name="Gao S."/>
            <person name="Li N."/>
            <person name="Koren S."/>
            <person name="Jiang Y."/>
            <person name="Zimin A."/>
            <person name="Xu P."/>
            <person name="Phillippy A.M."/>
            <person name="Geng X."/>
            <person name="Song L."/>
            <person name="Sun F."/>
            <person name="Li C."/>
            <person name="Wang X."/>
            <person name="Chen A."/>
            <person name="Jin Y."/>
            <person name="Yuan Z."/>
            <person name="Yang Y."/>
            <person name="Tan S."/>
            <person name="Peatman E."/>
            <person name="Lu J."/>
            <person name="Qin Z."/>
            <person name="Dunham R."/>
            <person name="Li Z."/>
            <person name="Sonstegard T."/>
            <person name="Feng J."/>
            <person name="Danzmann R.G."/>
            <person name="Schroeder S."/>
            <person name="Scheffler B."/>
            <person name="Duke M.V."/>
            <person name="Ballard L."/>
            <person name="Kucuktas H."/>
            <person name="Kaltenboeck L."/>
            <person name="Liu H."/>
            <person name="Armbruster J."/>
            <person name="Xie Y."/>
            <person name="Kirby M.L."/>
            <person name="Tian Y."/>
            <person name="Flanagan M.E."/>
            <person name="Mu W."/>
            <person name="Waldbieser G.C."/>
        </authorList>
    </citation>
    <scope>NUCLEOTIDE SEQUENCE [LARGE SCALE GENOMIC DNA]</scope>
    <source>
        <strain evidence="21">SDA103</strain>
    </source>
</reference>
<feature type="binding site" evidence="16 17">
    <location>
        <position position="398"/>
    </location>
    <ligand>
        <name>ATP</name>
        <dbReference type="ChEBI" id="CHEBI:30616"/>
    </ligand>
</feature>
<dbReference type="InterPro" id="IPR014710">
    <property type="entry name" value="RmlC-like_jellyroll"/>
</dbReference>
<comment type="catalytic activity">
    <reaction evidence="13">
        <text>L-seryl-[protein] + ATP = O-phospho-L-seryl-[protein] + ADP + H(+)</text>
        <dbReference type="Rhea" id="RHEA:17989"/>
        <dbReference type="Rhea" id="RHEA-COMP:9863"/>
        <dbReference type="Rhea" id="RHEA-COMP:11604"/>
        <dbReference type="ChEBI" id="CHEBI:15378"/>
        <dbReference type="ChEBI" id="CHEBI:29999"/>
        <dbReference type="ChEBI" id="CHEBI:30616"/>
        <dbReference type="ChEBI" id="CHEBI:83421"/>
        <dbReference type="ChEBI" id="CHEBI:456216"/>
        <dbReference type="EC" id="2.7.11.1"/>
    </reaction>
</comment>
<evidence type="ECO:0000256" key="2">
    <source>
        <dbReference type="ARBA" id="ARBA00022527"/>
    </source>
</evidence>
<dbReference type="InterPro" id="IPR018490">
    <property type="entry name" value="cNMP-bd_dom_sf"/>
</dbReference>
<evidence type="ECO:0000256" key="5">
    <source>
        <dbReference type="ARBA" id="ARBA00022679"/>
    </source>
</evidence>
<dbReference type="InterPro" id="IPR035014">
    <property type="entry name" value="STKc_cGK"/>
</dbReference>
<evidence type="ECO:0000256" key="15">
    <source>
        <dbReference type="PIRSR" id="PIRSR000559-1"/>
    </source>
</evidence>
<sequence length="674" mass="74767">MGTLRDLQFALQLKIEELRQRDALIDELELELDTKDDLIRRLQGELDRLRVTLSAPGSATGQHCASSVRVKRRSVITEPTNLDPNLILQNPPMSHSKNQESQRVIEAALRENEWLKYIGSELSDLVDCAYPTTAAQGARLVQEGDEASQSFILEEGKLEVSRAGQKLHIIEAGTLFGELALLYNYTCSSTVTALTSSKLWVIERQTFQRVMQRSSVLRITQSVDVLRSVPLLCTLPEDNLIKISAALQECHYSDGDYVVRHGAPGDIFFIVSSGQLRVLERRSVSEDSVCVSILSRGDSFGDRALKGEVSRSLSVVSAGDATCLVINRESVMRFTGASVDIKENGSNEAKARTADGGDGLCHVSLRDVQVLCNVGEGQYSHTQLVHLKNDTSHVFVLKVISKHALVSSGNRARILAEKQILMDARCPFIVRLYRTFRDAKCLYMLKEACLGGDLWTLLRQRGPFDDNAARFYTTCVLEALRFLHGQGIIHRDLKPENVLLDQKGYAKLAGFGSAKLLGSLRRTWSFCGSAAYQAPEIILHKGHGTLADFWALGVFVYELLNGSPPFSGPDLLKICAAVLKGIDAVEFPEAISNPAADFIKQICRENPTERLGQRNGVRDIQAHKWFEGFDWDAVCKGSHTPPILPHVQDFLDHSCSENHTDSTPVDDSDWDKDF</sequence>
<dbReference type="GeneID" id="108265376"/>
<comment type="similarity">
    <text evidence="1 14">Belongs to the protein kinase superfamily. AGC Ser/Thr protein kinase family. cGMP subfamily.</text>
</comment>
<accession>A0A2D0QXT9</accession>
<evidence type="ECO:0000256" key="4">
    <source>
        <dbReference type="ARBA" id="ARBA00022553"/>
    </source>
</evidence>
<dbReference type="Pfam" id="PF00069">
    <property type="entry name" value="Pkinase"/>
    <property type="match status" value="1"/>
</dbReference>
<keyword evidence="21" id="KW-1185">Reference proteome</keyword>
<dbReference type="AlphaFoldDB" id="A0A2D0QXT9"/>
<feature type="domain" description="AGC-kinase C-terminal" evidence="20">
    <location>
        <begin position="627"/>
        <end position="674"/>
    </location>
</feature>
<keyword evidence="4" id="KW-0597">Phosphoprotein</keyword>
<dbReference type="CDD" id="cd00038">
    <property type="entry name" value="CAP_ED"/>
    <property type="match status" value="2"/>
</dbReference>
<dbReference type="CTD" id="100535807"/>
<dbReference type="SMART" id="SM00220">
    <property type="entry name" value="S_TKc"/>
    <property type="match status" value="1"/>
</dbReference>
<proteinExistence type="inferred from homology"/>
<dbReference type="Gene3D" id="2.60.120.10">
    <property type="entry name" value="Jelly Rolls"/>
    <property type="match status" value="2"/>
</dbReference>
<dbReference type="PROSITE" id="PS00108">
    <property type="entry name" value="PROTEIN_KINASE_ST"/>
    <property type="match status" value="1"/>
</dbReference>
<evidence type="ECO:0000256" key="13">
    <source>
        <dbReference type="ARBA" id="ARBA00048679"/>
    </source>
</evidence>
<keyword evidence="2 14" id="KW-0723">Serine/threonine-protein kinase</keyword>
<feature type="domain" description="Cyclic nucleotide-binding" evidence="19">
    <location>
        <begin position="231"/>
        <end position="352"/>
    </location>
</feature>
<evidence type="ECO:0000313" key="22">
    <source>
        <dbReference type="RefSeq" id="XP_017323124.2"/>
    </source>
</evidence>
<comment type="catalytic activity">
    <reaction evidence="12">
        <text>L-threonyl-[protein] + ATP = O-phospho-L-threonyl-[protein] + ADP + H(+)</text>
        <dbReference type="Rhea" id="RHEA:46608"/>
        <dbReference type="Rhea" id="RHEA-COMP:11060"/>
        <dbReference type="Rhea" id="RHEA-COMP:11605"/>
        <dbReference type="ChEBI" id="CHEBI:15378"/>
        <dbReference type="ChEBI" id="CHEBI:30013"/>
        <dbReference type="ChEBI" id="CHEBI:30616"/>
        <dbReference type="ChEBI" id="CHEBI:61977"/>
        <dbReference type="ChEBI" id="CHEBI:456216"/>
        <dbReference type="EC" id="2.7.11.1"/>
    </reaction>
</comment>
<protein>
    <recommendedName>
        <fullName evidence="14">cGMP-dependent protein kinase</fullName>
        <ecNumber evidence="14">2.7.11.12</ecNumber>
    </recommendedName>
</protein>
<keyword evidence="9 14" id="KW-0142">cGMP-binding</keyword>
<dbReference type="Gene3D" id="1.10.510.10">
    <property type="entry name" value="Transferase(Phosphotransferase) domain 1"/>
    <property type="match status" value="1"/>
</dbReference>
<dbReference type="InterPro" id="IPR011009">
    <property type="entry name" value="Kinase-like_dom_sf"/>
</dbReference>
<dbReference type="InterPro" id="IPR000595">
    <property type="entry name" value="cNMP-bd_dom"/>
</dbReference>
<dbReference type="PIRSF" id="PIRSF000559">
    <property type="entry name" value="cGMP-dep_kinase"/>
    <property type="match status" value="1"/>
</dbReference>
<dbReference type="OrthoDB" id="63267at2759"/>
<comment type="catalytic activity">
    <reaction evidence="10 14">
        <text>L-threonyl-[protein] + ATP = O-phospho-L-threonyl-[protein] + ADP + H(+)</text>
        <dbReference type="Rhea" id="RHEA:46608"/>
        <dbReference type="Rhea" id="RHEA-COMP:11060"/>
        <dbReference type="Rhea" id="RHEA-COMP:11605"/>
        <dbReference type="ChEBI" id="CHEBI:15378"/>
        <dbReference type="ChEBI" id="CHEBI:30013"/>
        <dbReference type="ChEBI" id="CHEBI:30616"/>
        <dbReference type="ChEBI" id="CHEBI:61977"/>
        <dbReference type="ChEBI" id="CHEBI:456216"/>
        <dbReference type="EC" id="2.7.11.12"/>
    </reaction>
</comment>
<comment type="catalytic activity">
    <reaction evidence="11">
        <text>L-seryl-[protein] + ATP = O-phospho-L-seryl-[protein] + ADP + H(+)</text>
        <dbReference type="Rhea" id="RHEA:17989"/>
        <dbReference type="Rhea" id="RHEA-COMP:9863"/>
        <dbReference type="Rhea" id="RHEA-COMP:11604"/>
        <dbReference type="ChEBI" id="CHEBI:15378"/>
        <dbReference type="ChEBI" id="CHEBI:29999"/>
        <dbReference type="ChEBI" id="CHEBI:30616"/>
        <dbReference type="ChEBI" id="CHEBI:83421"/>
        <dbReference type="ChEBI" id="CHEBI:456216"/>
        <dbReference type="EC" id="2.7.11.12"/>
    </reaction>
</comment>
<evidence type="ECO:0000256" key="3">
    <source>
        <dbReference type="ARBA" id="ARBA00022535"/>
    </source>
</evidence>
<evidence type="ECO:0000256" key="9">
    <source>
        <dbReference type="ARBA" id="ARBA00022992"/>
    </source>
</evidence>
<reference evidence="22" key="2">
    <citation type="submission" date="2025-08" db="UniProtKB">
        <authorList>
            <consortium name="RefSeq"/>
        </authorList>
    </citation>
    <scope>IDENTIFICATION</scope>
    <source>
        <tissue evidence="22">Blood</tissue>
    </source>
</reference>
<evidence type="ECO:0000256" key="11">
    <source>
        <dbReference type="ARBA" id="ARBA00047462"/>
    </source>
</evidence>
<evidence type="ECO:0000256" key="17">
    <source>
        <dbReference type="PROSITE-ProRule" id="PRU10141"/>
    </source>
</evidence>
<dbReference type="PANTHER" id="PTHR24353:SF68">
    <property type="match status" value="1"/>
</dbReference>
<dbReference type="PROSITE" id="PS51285">
    <property type="entry name" value="AGC_KINASE_CTER"/>
    <property type="match status" value="1"/>
</dbReference>
<evidence type="ECO:0000259" key="20">
    <source>
        <dbReference type="PROSITE" id="PS51285"/>
    </source>
</evidence>
<dbReference type="GO" id="GO:0005524">
    <property type="term" value="F:ATP binding"/>
    <property type="evidence" value="ECO:0007669"/>
    <property type="project" value="UniProtKB-UniRule"/>
</dbReference>
<evidence type="ECO:0000256" key="6">
    <source>
        <dbReference type="ARBA" id="ARBA00022741"/>
    </source>
</evidence>
<keyword evidence="8 14" id="KW-0067">ATP-binding</keyword>
<dbReference type="PROSITE" id="PS50011">
    <property type="entry name" value="PROTEIN_KINASE_DOM"/>
    <property type="match status" value="1"/>
</dbReference>
<evidence type="ECO:0000256" key="16">
    <source>
        <dbReference type="PIRSR" id="PIRSR000559-2"/>
    </source>
</evidence>
<dbReference type="SUPFAM" id="SSF51206">
    <property type="entry name" value="cAMP-binding domain-like"/>
    <property type="match status" value="2"/>
</dbReference>
<feature type="domain" description="Cyclic nucleotide-binding" evidence="19">
    <location>
        <begin position="120"/>
        <end position="228"/>
    </location>
</feature>
<evidence type="ECO:0000259" key="18">
    <source>
        <dbReference type="PROSITE" id="PS50011"/>
    </source>
</evidence>
<dbReference type="InterPro" id="IPR017441">
    <property type="entry name" value="Protein_kinase_ATP_BS"/>
</dbReference>
<name>A0A2D0QXT9_ICTPU</name>
<gene>
    <name evidence="22" type="primary">prkg1l</name>
</gene>
<feature type="active site" description="Proton acceptor" evidence="15">
    <location>
        <position position="492"/>
    </location>
</feature>
<dbReference type="GO" id="GO:0004692">
    <property type="term" value="F:cGMP-dependent protein kinase activity"/>
    <property type="evidence" value="ECO:0007669"/>
    <property type="project" value="UniProtKB-EC"/>
</dbReference>
<keyword evidence="5 14" id="KW-0808">Transferase</keyword>
<dbReference type="GO" id="GO:0030553">
    <property type="term" value="F:cGMP binding"/>
    <property type="evidence" value="ECO:0007669"/>
    <property type="project" value="UniProtKB-KW"/>
</dbReference>
<organism evidence="21 22">
    <name type="scientific">Ictalurus punctatus</name>
    <name type="common">Channel catfish</name>
    <name type="synonym">Silurus punctatus</name>
    <dbReference type="NCBI Taxonomy" id="7998"/>
    <lineage>
        <taxon>Eukaryota</taxon>
        <taxon>Metazoa</taxon>
        <taxon>Chordata</taxon>
        <taxon>Craniata</taxon>
        <taxon>Vertebrata</taxon>
        <taxon>Euteleostomi</taxon>
        <taxon>Actinopterygii</taxon>
        <taxon>Neopterygii</taxon>
        <taxon>Teleostei</taxon>
        <taxon>Ostariophysi</taxon>
        <taxon>Siluriformes</taxon>
        <taxon>Ictaluridae</taxon>
        <taxon>Ictalurus</taxon>
    </lineage>
</organism>
<dbReference type="CDD" id="cd05572">
    <property type="entry name" value="STKc_cGK"/>
    <property type="match status" value="1"/>
</dbReference>
<dbReference type="InterPro" id="IPR000719">
    <property type="entry name" value="Prot_kinase_dom"/>
</dbReference>
<dbReference type="Proteomes" id="UP000221080">
    <property type="component" value="Chromosome 5"/>
</dbReference>
<dbReference type="PANTHER" id="PTHR24353">
    <property type="entry name" value="CYCLIC NUCLEOTIDE-DEPENDENT PROTEIN KINASE"/>
    <property type="match status" value="1"/>
</dbReference>
<dbReference type="EC" id="2.7.11.12" evidence="14"/>
<dbReference type="InterPro" id="IPR000961">
    <property type="entry name" value="AGC-kinase_C"/>
</dbReference>
<evidence type="ECO:0000256" key="7">
    <source>
        <dbReference type="ARBA" id="ARBA00022777"/>
    </source>
</evidence>
<keyword evidence="7 14" id="KW-0418">Kinase</keyword>
<evidence type="ECO:0000256" key="10">
    <source>
        <dbReference type="ARBA" id="ARBA00047298"/>
    </source>
</evidence>
<evidence type="ECO:0000256" key="12">
    <source>
        <dbReference type="ARBA" id="ARBA00047899"/>
    </source>
</evidence>
<dbReference type="CDD" id="cd12086">
    <property type="entry name" value="DD_cGKI-beta"/>
    <property type="match status" value="1"/>
</dbReference>
<dbReference type="Pfam" id="PF00027">
    <property type="entry name" value="cNMP_binding"/>
    <property type="match status" value="2"/>
</dbReference>
<keyword evidence="6 14" id="KW-0547">Nucleotide-binding</keyword>
<dbReference type="SUPFAM" id="SSF56112">
    <property type="entry name" value="Protein kinase-like (PK-like)"/>
    <property type="match status" value="1"/>
</dbReference>
<dbReference type="Gene3D" id="1.20.5.170">
    <property type="match status" value="1"/>
</dbReference>
<dbReference type="KEGG" id="ipu:108265376"/>
<evidence type="ECO:0000256" key="8">
    <source>
        <dbReference type="ARBA" id="ARBA00022840"/>
    </source>
</evidence>
<evidence type="ECO:0000313" key="21">
    <source>
        <dbReference type="Proteomes" id="UP000221080"/>
    </source>
</evidence>
<dbReference type="PROSITE" id="PS50042">
    <property type="entry name" value="CNMP_BINDING_3"/>
    <property type="match status" value="2"/>
</dbReference>
<keyword evidence="3 14" id="KW-0140">cGMP</keyword>
<dbReference type="FunFam" id="1.10.510.10:FF:000024">
    <property type="entry name" value="Probable serine/threonine-protein kinase cot-1"/>
    <property type="match status" value="1"/>
</dbReference>
<dbReference type="GO" id="GO:0007010">
    <property type="term" value="P:cytoskeleton organization"/>
    <property type="evidence" value="ECO:0007669"/>
    <property type="project" value="UniProtKB-ARBA"/>
</dbReference>
<dbReference type="SMART" id="SM00100">
    <property type="entry name" value="cNMP"/>
    <property type="match status" value="2"/>
</dbReference>
<dbReference type="InterPro" id="IPR008271">
    <property type="entry name" value="Ser/Thr_kinase_AS"/>
</dbReference>
<feature type="domain" description="Protein kinase" evidence="18">
    <location>
        <begin position="368"/>
        <end position="626"/>
    </location>
</feature>